<feature type="region of interest" description="Disordered" evidence="1">
    <location>
        <begin position="204"/>
        <end position="340"/>
    </location>
</feature>
<dbReference type="AlphaFoldDB" id="A0A2P2JQG8"/>
<feature type="region of interest" description="Disordered" evidence="1">
    <location>
        <begin position="31"/>
        <end position="50"/>
    </location>
</feature>
<dbReference type="InterPro" id="IPR006852">
    <property type="entry name" value="TOD1_MUCI70"/>
</dbReference>
<keyword evidence="2" id="KW-1133">Transmembrane helix</keyword>
<feature type="compositionally biased region" description="Acidic residues" evidence="1">
    <location>
        <begin position="233"/>
        <end position="243"/>
    </location>
</feature>
<evidence type="ECO:0000313" key="4">
    <source>
        <dbReference type="EMBL" id="MBW95709.1"/>
    </source>
</evidence>
<reference evidence="4" key="1">
    <citation type="submission" date="2018-02" db="EMBL/GenBank/DDBJ databases">
        <title>Rhizophora mucronata_Transcriptome.</title>
        <authorList>
            <person name="Meera S.P."/>
            <person name="Sreeshan A."/>
            <person name="Augustine A."/>
        </authorList>
    </citation>
    <scope>NUCLEOTIDE SEQUENCE</scope>
    <source>
        <tissue evidence="4">Leaf</tissue>
    </source>
</reference>
<dbReference type="InterPro" id="IPR048354">
    <property type="entry name" value="TOD1_MUCI70_glycTrfase_dom"/>
</dbReference>
<accession>A0A2P2JQG8</accession>
<feature type="compositionally biased region" description="Polar residues" evidence="1">
    <location>
        <begin position="283"/>
        <end position="292"/>
    </location>
</feature>
<feature type="compositionally biased region" description="Basic and acidic residues" evidence="1">
    <location>
        <begin position="212"/>
        <end position="223"/>
    </location>
</feature>
<evidence type="ECO:0000256" key="2">
    <source>
        <dbReference type="SAM" id="Phobius"/>
    </source>
</evidence>
<proteinExistence type="predicted"/>
<dbReference type="EMBL" id="GGEC01015226">
    <property type="protein sequence ID" value="MBW95709.1"/>
    <property type="molecule type" value="Transcribed_RNA"/>
</dbReference>
<name>A0A2P2JQG8_RHIMU</name>
<organism evidence="4">
    <name type="scientific">Rhizophora mucronata</name>
    <name type="common">Asiatic mangrove</name>
    <dbReference type="NCBI Taxonomy" id="61149"/>
    <lineage>
        <taxon>Eukaryota</taxon>
        <taxon>Viridiplantae</taxon>
        <taxon>Streptophyta</taxon>
        <taxon>Embryophyta</taxon>
        <taxon>Tracheophyta</taxon>
        <taxon>Spermatophyta</taxon>
        <taxon>Magnoliopsida</taxon>
        <taxon>eudicotyledons</taxon>
        <taxon>Gunneridae</taxon>
        <taxon>Pentapetalae</taxon>
        <taxon>rosids</taxon>
        <taxon>fabids</taxon>
        <taxon>Malpighiales</taxon>
        <taxon>Rhizophoraceae</taxon>
        <taxon>Rhizophora</taxon>
    </lineage>
</organism>
<evidence type="ECO:0000256" key="1">
    <source>
        <dbReference type="SAM" id="MobiDB-lite"/>
    </source>
</evidence>
<feature type="transmembrane region" description="Helical" evidence="2">
    <location>
        <begin position="56"/>
        <end position="81"/>
    </location>
</feature>
<feature type="compositionally biased region" description="Basic and acidic residues" evidence="1">
    <location>
        <begin position="245"/>
        <end position="272"/>
    </location>
</feature>
<dbReference type="PANTHER" id="PTHR12956:SF24">
    <property type="entry name" value="TRANSMEMBRANE PROTEIN (DUF616)"/>
    <property type="match status" value="1"/>
</dbReference>
<sequence length="700" mass="80724">MAQYRQSGHYYSSNGPPDHISVGIRASSSSHLNHIQQQQQKPGRFRRSGRSDKGHLGFPIGAVIVVLCFVLSVTLLAYYYLSTDNTRDEKHVEDDEMKNDLDFLANVTRTDTFKIFGFGQGGSAVHGRDSRYWDRDDRRRDEDYNEDDVDHLSKVDRNEFSKRGHNPVKVKNGTKNFQDDQRVVGLYNEDGLKELKKYEAEYEASVHNSGVSRKENGIEDRLIDNGNPGEQNEAWDSDNEYDDGIGSHDSRVDKYHDSKPGKVEHSDTQTMHDDDDDSSVSSNFPSAKSKNQIKGAGSFGSQNSGIVDSDSKHSHAIGSQSSGKLKLESRRKPSRRKFSGSSCEMKFLNSTTQIVEPIENRKFVRFSLQYIEMEKPDAQEEWNPRFAGHQSLQEREESFLVHDQKIHCGFVRGPEGTPSTGFDLAEDDVNFISRCHIAVISCIFGNSDRLRSPVSKMVTRLSRKNVCFVMFVDEATFQALSSEGQMLDREGFIGLWKIVVVKNLPYEDMRRVGKIPKLLPHRLFPSARYSIWLDSKLRLQRDPLIILEYFLWRKGHEYAISNHYDRHCVWEEVAQNKRLNKYNHTVIDQQFSFYQEDGLKRFNASDPKKLLPSNVPEGSLILRAHTPMSNLFSCLWFNEVDRFTSRDQLSFGYAYQKLRWMNPGKSFRLNMFKDCERRAIAKLFRHRSDEKRARLQQAKE</sequence>
<feature type="domain" description="TOD1/MUCI70 glycosyltransferase-like" evidence="3">
    <location>
        <begin position="368"/>
        <end position="686"/>
    </location>
</feature>
<feature type="compositionally biased region" description="Polar residues" evidence="1">
    <location>
        <begin position="31"/>
        <end position="41"/>
    </location>
</feature>
<keyword evidence="2" id="KW-0472">Membrane</keyword>
<evidence type="ECO:0000259" key="3">
    <source>
        <dbReference type="Pfam" id="PF04765"/>
    </source>
</evidence>
<dbReference type="Pfam" id="PF04765">
    <property type="entry name" value="TOD1_MUCI70"/>
    <property type="match status" value="1"/>
</dbReference>
<protein>
    <recommendedName>
        <fullName evidence="3">TOD1/MUCI70 glycosyltransferase-like domain-containing protein</fullName>
    </recommendedName>
</protein>
<dbReference type="PANTHER" id="PTHR12956">
    <property type="entry name" value="ALKALINE CERAMIDASE-RELATED"/>
    <property type="match status" value="1"/>
</dbReference>
<keyword evidence="2" id="KW-0812">Transmembrane</keyword>